<protein>
    <recommendedName>
        <fullName evidence="7">Peptidase C1A papain C-terminal domain-containing protein</fullName>
    </recommendedName>
</protein>
<proteinExistence type="inferred from homology"/>
<dbReference type="GO" id="GO:0006508">
    <property type="term" value="P:proteolysis"/>
    <property type="evidence" value="ECO:0007669"/>
    <property type="project" value="UniProtKB-KW"/>
</dbReference>
<dbReference type="Proteomes" id="UP000583929">
    <property type="component" value="Unassembled WGS sequence"/>
</dbReference>
<evidence type="ECO:0000313" key="8">
    <source>
        <dbReference type="EMBL" id="KAF4381400.1"/>
    </source>
</evidence>
<feature type="region of interest" description="Disordered" evidence="6">
    <location>
        <begin position="385"/>
        <end position="415"/>
    </location>
</feature>
<reference evidence="8 9" key="1">
    <citation type="journal article" date="2020" name="bioRxiv">
        <title>Sequence and annotation of 42 cannabis genomes reveals extensive copy number variation in cannabinoid synthesis and pathogen resistance genes.</title>
        <authorList>
            <person name="Mckernan K.J."/>
            <person name="Helbert Y."/>
            <person name="Kane L.T."/>
            <person name="Ebling H."/>
            <person name="Zhang L."/>
            <person name="Liu B."/>
            <person name="Eaton Z."/>
            <person name="Mclaughlin S."/>
            <person name="Kingan S."/>
            <person name="Baybayan P."/>
            <person name="Concepcion G."/>
            <person name="Jordan M."/>
            <person name="Riva A."/>
            <person name="Barbazuk W."/>
            <person name="Harkins T."/>
        </authorList>
    </citation>
    <scope>NUCLEOTIDE SEQUENCE [LARGE SCALE GENOMIC DNA]</scope>
    <source>
        <strain evidence="9">cv. Jamaican Lion 4</strain>
        <tissue evidence="8">Leaf</tissue>
    </source>
</reference>
<evidence type="ECO:0000256" key="5">
    <source>
        <dbReference type="ARBA" id="ARBA00022807"/>
    </source>
</evidence>
<evidence type="ECO:0000256" key="4">
    <source>
        <dbReference type="ARBA" id="ARBA00022801"/>
    </source>
</evidence>
<evidence type="ECO:0000256" key="3">
    <source>
        <dbReference type="ARBA" id="ARBA00022670"/>
    </source>
</evidence>
<evidence type="ECO:0000256" key="6">
    <source>
        <dbReference type="SAM" id="MobiDB-lite"/>
    </source>
</evidence>
<keyword evidence="9" id="KW-1185">Reference proteome</keyword>
<evidence type="ECO:0000256" key="2">
    <source>
        <dbReference type="ARBA" id="ARBA00008455"/>
    </source>
</evidence>
<dbReference type="GO" id="GO:0008234">
    <property type="term" value="F:cysteine-type peptidase activity"/>
    <property type="evidence" value="ECO:0007669"/>
    <property type="project" value="UniProtKB-KW"/>
</dbReference>
<dbReference type="InterPro" id="IPR038765">
    <property type="entry name" value="Papain-like_cys_pep_sf"/>
</dbReference>
<gene>
    <name evidence="8" type="ORF">G4B88_029755</name>
</gene>
<feature type="domain" description="Peptidase C1A papain C-terminal" evidence="7">
    <location>
        <begin position="24"/>
        <end position="270"/>
    </location>
</feature>
<dbReference type="Pfam" id="PF00112">
    <property type="entry name" value="Peptidase_C1"/>
    <property type="match status" value="1"/>
</dbReference>
<dbReference type="SUPFAM" id="SSF54001">
    <property type="entry name" value="Cysteine proteinases"/>
    <property type="match status" value="2"/>
</dbReference>
<comment type="similarity">
    <text evidence="1">Belongs to the peptidase C48 family.</text>
</comment>
<evidence type="ECO:0000313" key="9">
    <source>
        <dbReference type="Proteomes" id="UP000583929"/>
    </source>
</evidence>
<keyword evidence="5" id="KW-0788">Thiol protease</keyword>
<name>A0A7J6GGH3_CANSA</name>
<sequence>MGFVCNLDAHTNNERNMVIIGREDNIQFDWRTRNILPPVKHQGDDLSKNIKLENSSIAAGLSAQLIWLLQLIMRYRERNLNLSAQHLVDFSWKINRNKGYSVWRALDYVRDHGITTEELYPFQAIRTNIDDDRKAPEFQRLYNIYQYSMFTHENEEKIITTLRNRPMIIGVEFEKPFTLLLGDWSIYDPPSEYTLNPETNQYEIYYQKYVLLLVGYGTEVITHRVQKMINGRLEDHVYTANKPYWIFRSSLGTEWGIGGYGRIPRDTLPLQLEVPDFAQPEFDAKSELHCLRHSQRFKELHCLRHSQRQEYGPTDPNTWLGSVLELRVDDGDEEQNGVEDEEDLRSVHSEEEEPNSSLNDGLFIMEPAPDEDYDYWDHFVYDHDDAQSMPEEPSGELEKPPPATPKQKNTRGRSKQIDITKMKRKGKKMKVEYNNFGQCWGKGATAYVTRLGAWMRLNIPLRDISWPKVDEELKNILWNEIKTEFDLPEELRRKTISKARDIWRDWKNTLAKDIYEFKDPVPHLLEKPPRLYEDIIDEKEWKEFVASSLSPNWAAKRKKAQENRAKNVYLHSSERGDMRMISQIVLSNADVDRDHSFVSQCSSVMMSRNRIQRVLEGCKEFIVSKWSSISDSSQKNTPKYPKLTKAEVVGMGMKILDMEGGMCSDFRTLDRKGRNKAEQFHKLFKVSNHLKIAVLYNEQSNKSSHQISLFPRARFHVHILKLRNLTPTSVERLSLSLTDFFSGETTPEAVKFKIKGGSKPAGQPGLMGSSSSTAHENVSRVEFEEFKKCLSVVVSQQGILMKSVAEMNKKLDILIEPDQSQGGEENIDVDATIASAVKAVENLIGSSTHAPAAVETSEKTDLEMVVFQETPILRPQKRDRKKGAVLKSPFIELASGASKSGSSSVSPDDSVYKVVKYVRGLCPLDNKIGEPVDPQLEAEFVKWVDSGLRKHKSNTTTNVYCKGKDTIFPPFRFGVEDISNKMWFHNLAYPNCFLTNSHIDIIFYYLRKKIMYSAEPKIKVTTTDCLFCSSITTLYERFVEKNNDISVLSLSHNVAQYIQGGKILCATHWHLVDHVVMPINVKLQDHWICGRLNIVDRRIYLYNSLRSGRYMTAAKDA</sequence>
<dbReference type="SMART" id="SM00645">
    <property type="entry name" value="Pept_C1"/>
    <property type="match status" value="1"/>
</dbReference>
<dbReference type="Pfam" id="PF02902">
    <property type="entry name" value="Peptidase_C48"/>
    <property type="match status" value="1"/>
</dbReference>
<keyword evidence="4" id="KW-0378">Hydrolase</keyword>
<dbReference type="InterPro" id="IPR003653">
    <property type="entry name" value="Peptidase_C48_C"/>
</dbReference>
<keyword evidence="3" id="KW-0645">Protease</keyword>
<organism evidence="8 9">
    <name type="scientific">Cannabis sativa</name>
    <name type="common">Hemp</name>
    <name type="synonym">Marijuana</name>
    <dbReference type="NCBI Taxonomy" id="3483"/>
    <lineage>
        <taxon>Eukaryota</taxon>
        <taxon>Viridiplantae</taxon>
        <taxon>Streptophyta</taxon>
        <taxon>Embryophyta</taxon>
        <taxon>Tracheophyta</taxon>
        <taxon>Spermatophyta</taxon>
        <taxon>Magnoliopsida</taxon>
        <taxon>eudicotyledons</taxon>
        <taxon>Gunneridae</taxon>
        <taxon>Pentapetalae</taxon>
        <taxon>rosids</taxon>
        <taxon>fabids</taxon>
        <taxon>Rosales</taxon>
        <taxon>Cannabaceae</taxon>
        <taxon>Cannabis</taxon>
    </lineage>
</organism>
<accession>A0A7J6GGH3</accession>
<dbReference type="Gene3D" id="3.90.70.10">
    <property type="entry name" value="Cysteine proteinases"/>
    <property type="match status" value="1"/>
</dbReference>
<dbReference type="EMBL" id="JAATIQ010000109">
    <property type="protein sequence ID" value="KAF4381400.1"/>
    <property type="molecule type" value="Genomic_DNA"/>
</dbReference>
<dbReference type="Gene3D" id="3.40.395.10">
    <property type="entry name" value="Adenoviral Proteinase, Chain A"/>
    <property type="match status" value="1"/>
</dbReference>
<comment type="caution">
    <text evidence="8">The sequence shown here is derived from an EMBL/GenBank/DDBJ whole genome shotgun (WGS) entry which is preliminary data.</text>
</comment>
<dbReference type="AlphaFoldDB" id="A0A7J6GGH3"/>
<dbReference type="InterPro" id="IPR013128">
    <property type="entry name" value="Peptidase_C1A"/>
</dbReference>
<comment type="similarity">
    <text evidence="2">Belongs to the peptidase C1 family.</text>
</comment>
<evidence type="ECO:0000256" key="1">
    <source>
        <dbReference type="ARBA" id="ARBA00005234"/>
    </source>
</evidence>
<dbReference type="PANTHER" id="PTHR12411">
    <property type="entry name" value="CYSTEINE PROTEASE FAMILY C1-RELATED"/>
    <property type="match status" value="1"/>
</dbReference>
<feature type="region of interest" description="Disordered" evidence="6">
    <location>
        <begin position="331"/>
        <end position="364"/>
    </location>
</feature>
<dbReference type="InterPro" id="IPR000668">
    <property type="entry name" value="Peptidase_C1A_C"/>
</dbReference>
<feature type="compositionally biased region" description="Acidic residues" evidence="6">
    <location>
        <begin position="331"/>
        <end position="343"/>
    </location>
</feature>
<evidence type="ECO:0000259" key="7">
    <source>
        <dbReference type="SMART" id="SM00645"/>
    </source>
</evidence>